<evidence type="ECO:0000256" key="4">
    <source>
        <dbReference type="ARBA" id="ARBA00023163"/>
    </source>
</evidence>
<comment type="caution">
    <text evidence="6">The sequence shown here is derived from an EMBL/GenBank/DDBJ whole genome shotgun (WGS) entry which is preliminary data.</text>
</comment>
<keyword evidence="2" id="KW-0805">Transcription regulation</keyword>
<feature type="domain" description="HTH lysR-type" evidence="5">
    <location>
        <begin position="9"/>
        <end position="66"/>
    </location>
</feature>
<dbReference type="PANTHER" id="PTHR30118:SF15">
    <property type="entry name" value="TRANSCRIPTIONAL REGULATORY PROTEIN"/>
    <property type="match status" value="1"/>
</dbReference>
<keyword evidence="7" id="KW-1185">Reference proteome</keyword>
<dbReference type="SUPFAM" id="SSF53850">
    <property type="entry name" value="Periplasmic binding protein-like II"/>
    <property type="match status" value="1"/>
</dbReference>
<organism evidence="6 7">
    <name type="scientific">Marinobacterium mangrovicola</name>
    <dbReference type="NCBI Taxonomy" id="1476959"/>
    <lineage>
        <taxon>Bacteria</taxon>
        <taxon>Pseudomonadati</taxon>
        <taxon>Pseudomonadota</taxon>
        <taxon>Gammaproteobacteria</taxon>
        <taxon>Oceanospirillales</taxon>
        <taxon>Oceanospirillaceae</taxon>
        <taxon>Marinobacterium</taxon>
    </lineage>
</organism>
<gene>
    <name evidence="6" type="ORF">CLV83_0813</name>
</gene>
<proteinExistence type="inferred from homology"/>
<dbReference type="PRINTS" id="PR00039">
    <property type="entry name" value="HTHLYSR"/>
</dbReference>
<dbReference type="AlphaFoldDB" id="A0A4R1GN46"/>
<dbReference type="InterPro" id="IPR037402">
    <property type="entry name" value="YidZ_PBP2"/>
</dbReference>
<dbReference type="RefSeq" id="WP_243642268.1">
    <property type="nucleotide sequence ID" value="NZ_SMFU01000007.1"/>
</dbReference>
<dbReference type="PROSITE" id="PS50931">
    <property type="entry name" value="HTH_LYSR"/>
    <property type="match status" value="1"/>
</dbReference>
<keyword evidence="3" id="KW-0238">DNA-binding</keyword>
<reference evidence="6 7" key="1">
    <citation type="submission" date="2019-03" db="EMBL/GenBank/DDBJ databases">
        <title>Genomic Encyclopedia of Archaeal and Bacterial Type Strains, Phase II (KMG-II): from individual species to whole genera.</title>
        <authorList>
            <person name="Goeker M."/>
        </authorList>
    </citation>
    <scope>NUCLEOTIDE SEQUENCE [LARGE SCALE GENOMIC DNA]</scope>
    <source>
        <strain evidence="6 7">DSM 27697</strain>
    </source>
</reference>
<dbReference type="PANTHER" id="PTHR30118">
    <property type="entry name" value="HTH-TYPE TRANSCRIPTIONAL REGULATOR LEUO-RELATED"/>
    <property type="match status" value="1"/>
</dbReference>
<evidence type="ECO:0000256" key="2">
    <source>
        <dbReference type="ARBA" id="ARBA00023015"/>
    </source>
</evidence>
<dbReference type="CDD" id="cd08417">
    <property type="entry name" value="PBP2_Nitroaromatics_like"/>
    <property type="match status" value="1"/>
</dbReference>
<dbReference type="Proteomes" id="UP000294546">
    <property type="component" value="Unassembled WGS sequence"/>
</dbReference>
<evidence type="ECO:0000313" key="7">
    <source>
        <dbReference type="Proteomes" id="UP000294546"/>
    </source>
</evidence>
<dbReference type="InterPro" id="IPR000847">
    <property type="entry name" value="LysR_HTH_N"/>
</dbReference>
<dbReference type="InterPro" id="IPR036388">
    <property type="entry name" value="WH-like_DNA-bd_sf"/>
</dbReference>
<evidence type="ECO:0000256" key="3">
    <source>
        <dbReference type="ARBA" id="ARBA00023125"/>
    </source>
</evidence>
<sequence>MREMNMRSIDLNLLVVLDALLEERQVTGAAQRLDMSQPAVSRALQRLRELFSDPLLVRGEDGYDLSARARHLQPLLKDMLHGVKQMITPLSFDPAGASGNLSFACLDLEATLYLAGIMETLRQEAPGMSLEIQSKPGDYFTSLARGEIHLALSGQEPDFSQDQFHRVEIDYTYSQCVMGADNPLAEGELTLERYLEATHGFVSISGRGPAIIDMHLKQMGYQRKVAARLASFFNVPDFCENTDLVFALPKRQVDWLCRNRRLVSRPLPKEIPQPLIHFYLYWHARYHQDPMHRWFRNLVIEQNRSKFSDSAPFSPQ</sequence>
<dbReference type="Pfam" id="PF03466">
    <property type="entry name" value="LysR_substrate"/>
    <property type="match status" value="1"/>
</dbReference>
<dbReference type="Gene3D" id="3.40.190.10">
    <property type="entry name" value="Periplasmic binding protein-like II"/>
    <property type="match status" value="2"/>
</dbReference>
<dbReference type="InterPro" id="IPR005119">
    <property type="entry name" value="LysR_subst-bd"/>
</dbReference>
<dbReference type="Pfam" id="PF00126">
    <property type="entry name" value="HTH_1"/>
    <property type="match status" value="1"/>
</dbReference>
<dbReference type="SUPFAM" id="SSF46785">
    <property type="entry name" value="Winged helix' DNA-binding domain"/>
    <property type="match status" value="1"/>
</dbReference>
<dbReference type="Gene3D" id="1.10.10.10">
    <property type="entry name" value="Winged helix-like DNA-binding domain superfamily/Winged helix DNA-binding domain"/>
    <property type="match status" value="1"/>
</dbReference>
<evidence type="ECO:0000313" key="6">
    <source>
        <dbReference type="EMBL" id="TCK08721.1"/>
    </source>
</evidence>
<accession>A0A4R1GN46</accession>
<keyword evidence="4" id="KW-0804">Transcription</keyword>
<dbReference type="EMBL" id="SMFU01000007">
    <property type="protein sequence ID" value="TCK08721.1"/>
    <property type="molecule type" value="Genomic_DNA"/>
</dbReference>
<dbReference type="GO" id="GO:0003677">
    <property type="term" value="F:DNA binding"/>
    <property type="evidence" value="ECO:0007669"/>
    <property type="project" value="UniProtKB-KW"/>
</dbReference>
<dbReference type="GO" id="GO:0003700">
    <property type="term" value="F:DNA-binding transcription factor activity"/>
    <property type="evidence" value="ECO:0007669"/>
    <property type="project" value="InterPro"/>
</dbReference>
<name>A0A4R1GN46_9GAMM</name>
<dbReference type="InterPro" id="IPR050389">
    <property type="entry name" value="LysR-type_TF"/>
</dbReference>
<protein>
    <submittedName>
        <fullName evidence="6">LysR family transcriptional regulator</fullName>
    </submittedName>
</protein>
<comment type="similarity">
    <text evidence="1">Belongs to the LysR transcriptional regulatory family.</text>
</comment>
<evidence type="ECO:0000256" key="1">
    <source>
        <dbReference type="ARBA" id="ARBA00009437"/>
    </source>
</evidence>
<evidence type="ECO:0000259" key="5">
    <source>
        <dbReference type="PROSITE" id="PS50931"/>
    </source>
</evidence>
<dbReference type="InterPro" id="IPR036390">
    <property type="entry name" value="WH_DNA-bd_sf"/>
</dbReference>